<comment type="caution">
    <text evidence="2">The sequence shown here is derived from an EMBL/GenBank/DDBJ whole genome shotgun (WGS) entry which is preliminary data.</text>
</comment>
<dbReference type="Gene3D" id="3.90.400.10">
    <property type="entry name" value="Oligo-1,6-glucosidase, Domain 2"/>
    <property type="match status" value="1"/>
</dbReference>
<dbReference type="InterPro" id="IPR006047">
    <property type="entry name" value="GH13_cat_dom"/>
</dbReference>
<dbReference type="InterPro" id="IPR044077">
    <property type="entry name" value="Amylosucrase"/>
</dbReference>
<protein>
    <submittedName>
        <fullName evidence="2">Alpha-amylase</fullName>
    </submittedName>
</protein>
<dbReference type="RefSeq" id="WP_146887024.1">
    <property type="nucleotide sequence ID" value="NZ_BJXB01000018.1"/>
</dbReference>
<proteinExistence type="predicted"/>
<dbReference type="GO" id="GO:0005975">
    <property type="term" value="P:carbohydrate metabolic process"/>
    <property type="evidence" value="ECO:0007669"/>
    <property type="project" value="InterPro"/>
</dbReference>
<evidence type="ECO:0000313" key="3">
    <source>
        <dbReference type="Proteomes" id="UP000321306"/>
    </source>
</evidence>
<dbReference type="InterPro" id="IPR013780">
    <property type="entry name" value="Glyco_hydro_b"/>
</dbReference>
<feature type="domain" description="Glycosyl hydrolase family 13 catalytic" evidence="1">
    <location>
        <begin position="92"/>
        <end position="531"/>
    </location>
</feature>
<name>A0A511N5N0_DEIC1</name>
<dbReference type="EMBL" id="BJXB01000018">
    <property type="protein sequence ID" value="GEM48165.1"/>
    <property type="molecule type" value="Genomic_DNA"/>
</dbReference>
<dbReference type="InterPro" id="IPR045857">
    <property type="entry name" value="O16G_dom_2"/>
</dbReference>
<dbReference type="SUPFAM" id="SSF51445">
    <property type="entry name" value="(Trans)glycosidases"/>
    <property type="match status" value="1"/>
</dbReference>
<dbReference type="OrthoDB" id="9805159at2"/>
<dbReference type="Pfam" id="PF00128">
    <property type="entry name" value="Alpha-amylase"/>
    <property type="match status" value="1"/>
</dbReference>
<dbReference type="Pfam" id="PF22582">
    <property type="entry name" value="Amylosucrase_C-like"/>
    <property type="match status" value="1"/>
</dbReference>
<dbReference type="GO" id="GO:0047669">
    <property type="term" value="F:amylosucrase activity"/>
    <property type="evidence" value="ECO:0007669"/>
    <property type="project" value="InterPro"/>
</dbReference>
<keyword evidence="3" id="KW-1185">Reference proteome</keyword>
<sequence>MSFQAEAIIRKALRSKADRQMFEARYQRYAPDLLASIESVYGHQALRLLQELLPIMLDFYKERPEDLKQLDLERMLKPDWFQEENMLAYVCYTERFAENLKGIHSKLDYLGELGVSYLHLMPMLQPRPAPNDGGYAVQDYLKIREDLGTETDLEQLTTALRQRKISLCMDLVLNHVAEEHDWAVKAREGNEIHRNYFLTYEDRTLPDQYERTLLEIFPDFAPGNFTWNEQMQRWVWTTFNSWQWDLNWANSDVFLEFVKIILYWANKGVDVFRLDAIAFIWKRMGTDCQNLPEVHDITQALRAVVRIVAPAVLFKAEAIVAPDKLIHYLGRGQHYGKVSDLAYHNSLMVQIWSSLASRNAFLMQKALQNFPEKPTSASWATYVRCHDDIGWAVSDEDAAQAGLHGEGHRRFLSDFYSGNFPGSHARGLVFQENRRTGDRRISGSMASLNGLEIALEEKNEHLQHLSIERSLLSYALVLGYGGIPLLYMGDELALLNDYTFTQSSEHAMDNRWVHRPCMDWAVAEKRHDPSTSHGQMFLGLKHLIETRKMLPQLHAGQSTWVLNSEIPAVLVLERPHPMGHMIQFYNFSEHHMQYPIHILHERGYHQPLDHISGTHLDLHLGYIPLPPYARLWITNQG</sequence>
<dbReference type="Proteomes" id="UP000321306">
    <property type="component" value="Unassembled WGS sequence"/>
</dbReference>
<dbReference type="Gene3D" id="1.10.1740.10">
    <property type="match status" value="1"/>
</dbReference>
<accession>A0A511N5N0</accession>
<dbReference type="Gene3D" id="3.20.20.80">
    <property type="entry name" value="Glycosidases"/>
    <property type="match status" value="1"/>
</dbReference>
<dbReference type="PANTHER" id="PTHR10357:SF213">
    <property type="entry name" value="ALPHA AMYLASE CATALYTIC REGION"/>
    <property type="match status" value="1"/>
</dbReference>
<evidence type="ECO:0000313" key="2">
    <source>
        <dbReference type="EMBL" id="GEM48165.1"/>
    </source>
</evidence>
<evidence type="ECO:0000259" key="1">
    <source>
        <dbReference type="SMART" id="SM00642"/>
    </source>
</evidence>
<dbReference type="InterPro" id="IPR017853">
    <property type="entry name" value="GH"/>
</dbReference>
<dbReference type="CDD" id="cd11324">
    <property type="entry name" value="AmyAc_Amylosucrase"/>
    <property type="match status" value="1"/>
</dbReference>
<dbReference type="InterPro" id="IPR055218">
    <property type="entry name" value="Amylosucrase_C"/>
</dbReference>
<dbReference type="Gene3D" id="2.60.40.1180">
    <property type="entry name" value="Golgi alpha-mannosidase II"/>
    <property type="match status" value="1"/>
</dbReference>
<gene>
    <name evidence="2" type="ORF">DC3_38000</name>
</gene>
<dbReference type="AlphaFoldDB" id="A0A511N5N0"/>
<reference evidence="2 3" key="1">
    <citation type="submission" date="2019-07" db="EMBL/GenBank/DDBJ databases">
        <title>Whole genome shotgun sequence of Deinococcus cellulosilyticus NBRC 106333.</title>
        <authorList>
            <person name="Hosoyama A."/>
            <person name="Uohara A."/>
            <person name="Ohji S."/>
            <person name="Ichikawa N."/>
        </authorList>
    </citation>
    <scope>NUCLEOTIDE SEQUENCE [LARGE SCALE GENOMIC DNA]</scope>
    <source>
        <strain evidence="2 3">NBRC 106333</strain>
    </source>
</reference>
<dbReference type="PANTHER" id="PTHR10357">
    <property type="entry name" value="ALPHA-AMYLASE FAMILY MEMBER"/>
    <property type="match status" value="1"/>
</dbReference>
<dbReference type="SMART" id="SM00642">
    <property type="entry name" value="Aamy"/>
    <property type="match status" value="1"/>
</dbReference>
<organism evidence="2 3">
    <name type="scientific">Deinococcus cellulosilyticus (strain DSM 18568 / NBRC 106333 / KACC 11606 / 5516J-15)</name>
    <dbReference type="NCBI Taxonomy" id="1223518"/>
    <lineage>
        <taxon>Bacteria</taxon>
        <taxon>Thermotogati</taxon>
        <taxon>Deinococcota</taxon>
        <taxon>Deinococci</taxon>
        <taxon>Deinococcales</taxon>
        <taxon>Deinococcaceae</taxon>
        <taxon>Deinococcus</taxon>
    </lineage>
</organism>